<dbReference type="EMBL" id="JACGWJ010000009">
    <property type="protein sequence ID" value="KAL0399449.1"/>
    <property type="molecule type" value="Genomic_DNA"/>
</dbReference>
<evidence type="ECO:0000256" key="1">
    <source>
        <dbReference type="SAM" id="Phobius"/>
    </source>
</evidence>
<keyword evidence="1" id="KW-0812">Transmembrane</keyword>
<keyword evidence="1" id="KW-1133">Transmembrane helix</keyword>
<comment type="caution">
    <text evidence="2">The sequence shown here is derived from an EMBL/GenBank/DDBJ whole genome shotgun (WGS) entry which is preliminary data.</text>
</comment>
<name>A0AAW2T411_SESRA</name>
<gene>
    <name evidence="2" type="ORF">Sradi_2288200</name>
</gene>
<feature type="transmembrane region" description="Helical" evidence="1">
    <location>
        <begin position="7"/>
        <end position="26"/>
    </location>
</feature>
<keyword evidence="1" id="KW-0472">Membrane</keyword>
<proteinExistence type="predicted"/>
<organism evidence="2">
    <name type="scientific">Sesamum radiatum</name>
    <name type="common">Black benniseed</name>
    <dbReference type="NCBI Taxonomy" id="300843"/>
    <lineage>
        <taxon>Eukaryota</taxon>
        <taxon>Viridiplantae</taxon>
        <taxon>Streptophyta</taxon>
        <taxon>Embryophyta</taxon>
        <taxon>Tracheophyta</taxon>
        <taxon>Spermatophyta</taxon>
        <taxon>Magnoliopsida</taxon>
        <taxon>eudicotyledons</taxon>
        <taxon>Gunneridae</taxon>
        <taxon>Pentapetalae</taxon>
        <taxon>asterids</taxon>
        <taxon>lamiids</taxon>
        <taxon>Lamiales</taxon>
        <taxon>Pedaliaceae</taxon>
        <taxon>Sesamum</taxon>
    </lineage>
</organism>
<reference evidence="2" key="2">
    <citation type="journal article" date="2024" name="Plant">
        <title>Genomic evolution and insights into agronomic trait innovations of Sesamum species.</title>
        <authorList>
            <person name="Miao H."/>
            <person name="Wang L."/>
            <person name="Qu L."/>
            <person name="Liu H."/>
            <person name="Sun Y."/>
            <person name="Le M."/>
            <person name="Wang Q."/>
            <person name="Wei S."/>
            <person name="Zheng Y."/>
            <person name="Lin W."/>
            <person name="Duan Y."/>
            <person name="Cao H."/>
            <person name="Xiong S."/>
            <person name="Wang X."/>
            <person name="Wei L."/>
            <person name="Li C."/>
            <person name="Ma Q."/>
            <person name="Ju M."/>
            <person name="Zhao R."/>
            <person name="Li G."/>
            <person name="Mu C."/>
            <person name="Tian Q."/>
            <person name="Mei H."/>
            <person name="Zhang T."/>
            <person name="Gao T."/>
            <person name="Zhang H."/>
        </authorList>
    </citation>
    <scope>NUCLEOTIDE SEQUENCE</scope>
    <source>
        <strain evidence="2">G02</strain>
    </source>
</reference>
<dbReference type="AlphaFoldDB" id="A0AAW2T411"/>
<accession>A0AAW2T411</accession>
<sequence>MKKGSKSVSWAVAAAVVGGGEILLFFRKVADFAGTVLETVVLGGAFLSALFLLFFLCLYMSEVDVTWFCF</sequence>
<evidence type="ECO:0000313" key="2">
    <source>
        <dbReference type="EMBL" id="KAL0399449.1"/>
    </source>
</evidence>
<protein>
    <submittedName>
        <fullName evidence="2">Uncharacterized protein</fullName>
    </submittedName>
</protein>
<feature type="transmembrane region" description="Helical" evidence="1">
    <location>
        <begin position="32"/>
        <end position="58"/>
    </location>
</feature>
<reference evidence="2" key="1">
    <citation type="submission" date="2020-06" db="EMBL/GenBank/DDBJ databases">
        <authorList>
            <person name="Li T."/>
            <person name="Hu X."/>
            <person name="Zhang T."/>
            <person name="Song X."/>
            <person name="Zhang H."/>
            <person name="Dai N."/>
            <person name="Sheng W."/>
            <person name="Hou X."/>
            <person name="Wei L."/>
        </authorList>
    </citation>
    <scope>NUCLEOTIDE SEQUENCE</scope>
    <source>
        <strain evidence="2">G02</strain>
        <tissue evidence="2">Leaf</tissue>
    </source>
</reference>